<protein>
    <submittedName>
        <fullName evidence="1">Uncharacterized protein</fullName>
    </submittedName>
</protein>
<comment type="caution">
    <text evidence="1">The sequence shown here is derived from an EMBL/GenBank/DDBJ whole genome shotgun (WGS) entry which is preliminary data.</text>
</comment>
<dbReference type="EMBL" id="JAAMOX010000001">
    <property type="protein sequence ID" value="NIH53296.1"/>
    <property type="molecule type" value="Genomic_DNA"/>
</dbReference>
<dbReference type="Proteomes" id="UP000541033">
    <property type="component" value="Unassembled WGS sequence"/>
</dbReference>
<name>A0A7X5R0D4_9MICO</name>
<organism evidence="1 2">
    <name type="scientific">Lysinibacter cavernae</name>
    <dbReference type="NCBI Taxonomy" id="1640652"/>
    <lineage>
        <taxon>Bacteria</taxon>
        <taxon>Bacillati</taxon>
        <taxon>Actinomycetota</taxon>
        <taxon>Actinomycetes</taxon>
        <taxon>Micrococcales</taxon>
        <taxon>Microbacteriaceae</taxon>
        <taxon>Lysinibacter</taxon>
    </lineage>
</organism>
<evidence type="ECO:0000313" key="2">
    <source>
        <dbReference type="Proteomes" id="UP000541033"/>
    </source>
</evidence>
<proteinExistence type="predicted"/>
<keyword evidence="2" id="KW-1185">Reference proteome</keyword>
<gene>
    <name evidence="1" type="ORF">FHX76_001164</name>
</gene>
<accession>A0A7X5R0D4</accession>
<dbReference type="AlphaFoldDB" id="A0A7X5R0D4"/>
<evidence type="ECO:0000313" key="1">
    <source>
        <dbReference type="EMBL" id="NIH53296.1"/>
    </source>
</evidence>
<reference evidence="1 2" key="1">
    <citation type="submission" date="2020-02" db="EMBL/GenBank/DDBJ databases">
        <title>Sequencing the genomes of 1000 actinobacteria strains.</title>
        <authorList>
            <person name="Klenk H.-P."/>
        </authorList>
    </citation>
    <scope>NUCLEOTIDE SEQUENCE [LARGE SCALE GENOMIC DNA]</scope>
    <source>
        <strain evidence="1 2">DSM 27960</strain>
    </source>
</reference>
<dbReference type="RefSeq" id="WP_167148791.1">
    <property type="nucleotide sequence ID" value="NZ_JAAMOX010000001.1"/>
</dbReference>
<sequence length="84" mass="9175">MKPTPQIESVELPSFGTVEFNHEDTVFRIASTGGGWIVHGSEHPLARLLKTAEGYDVTRLHGTGEAHNLPSLPSALLRVVEWEG</sequence>